<dbReference type="HOGENOM" id="CLU_2842056_0_0_9"/>
<reference evidence="1 2" key="1">
    <citation type="submission" date="2007-08" db="EMBL/GenBank/DDBJ databases">
        <title>Draft genome sequence of Clostridium leptum (DSM 753).</title>
        <authorList>
            <person name="Sudarsanam P."/>
            <person name="Ley R."/>
            <person name="Guruge J."/>
            <person name="Turnbaugh P.J."/>
            <person name="Mahowald M."/>
            <person name="Liep D."/>
            <person name="Gordon J."/>
        </authorList>
    </citation>
    <scope>NUCLEOTIDE SEQUENCE [LARGE SCALE GENOMIC DNA]</scope>
    <source>
        <strain evidence="1 2">DSM 753</strain>
    </source>
</reference>
<dbReference type="Proteomes" id="UP000003490">
    <property type="component" value="Unassembled WGS sequence"/>
</dbReference>
<sequence>MQKLRFLALLGVGHPRWGGFEKLALKSPETHMNTKTIWVTTISSPTPCEALTKRYPTINASELTK</sequence>
<evidence type="ECO:0000313" key="1">
    <source>
        <dbReference type="EMBL" id="EDO62500.1"/>
    </source>
</evidence>
<comment type="caution">
    <text evidence="1">The sequence shown here is derived from an EMBL/GenBank/DDBJ whole genome shotgun (WGS) entry which is preliminary data.</text>
</comment>
<evidence type="ECO:0000313" key="2">
    <source>
        <dbReference type="Proteomes" id="UP000003490"/>
    </source>
</evidence>
<proteinExistence type="predicted"/>
<name>A7VPZ5_9FIRM</name>
<accession>A7VPZ5</accession>
<gene>
    <name evidence="1" type="ORF">CLOLEP_00622</name>
</gene>
<dbReference type="AlphaFoldDB" id="A7VPZ5"/>
<protein>
    <submittedName>
        <fullName evidence="1">Uncharacterized protein</fullName>
    </submittedName>
</protein>
<reference evidence="1 2" key="2">
    <citation type="submission" date="2007-08" db="EMBL/GenBank/DDBJ databases">
        <authorList>
            <person name="Fulton L."/>
            <person name="Clifton S."/>
            <person name="Fulton B."/>
            <person name="Xu J."/>
            <person name="Minx P."/>
            <person name="Pepin K.H."/>
            <person name="Johnson M."/>
            <person name="Thiruvilangam P."/>
            <person name="Bhonagiri V."/>
            <person name="Nash W.E."/>
            <person name="Wang C."/>
            <person name="Mardis E.R."/>
            <person name="Wilson R.K."/>
        </authorList>
    </citation>
    <scope>NUCLEOTIDE SEQUENCE [LARGE SCALE GENOMIC DNA]</scope>
    <source>
        <strain evidence="1 2">DSM 753</strain>
    </source>
</reference>
<dbReference type="EMBL" id="ABCB02000014">
    <property type="protein sequence ID" value="EDO62500.1"/>
    <property type="molecule type" value="Genomic_DNA"/>
</dbReference>
<organism evidence="1 2">
    <name type="scientific">[Clostridium] leptum DSM 753</name>
    <dbReference type="NCBI Taxonomy" id="428125"/>
    <lineage>
        <taxon>Bacteria</taxon>
        <taxon>Bacillati</taxon>
        <taxon>Bacillota</taxon>
        <taxon>Clostridia</taxon>
        <taxon>Eubacteriales</taxon>
        <taxon>Oscillospiraceae</taxon>
        <taxon>Oscillospiraceae incertae sedis</taxon>
    </lineage>
</organism>